<feature type="domain" description="ABC3 transporter permease C-terminal" evidence="8">
    <location>
        <begin position="705"/>
        <end position="818"/>
    </location>
</feature>
<dbReference type="EMBL" id="FNBG01000011">
    <property type="protein sequence ID" value="SDF46984.1"/>
    <property type="molecule type" value="Genomic_DNA"/>
</dbReference>
<evidence type="ECO:0000256" key="5">
    <source>
        <dbReference type="ARBA" id="ARBA00023136"/>
    </source>
</evidence>
<gene>
    <name evidence="9" type="ORF">SAMN04488542_11172</name>
</gene>
<feature type="transmembrane region" description="Helical" evidence="7">
    <location>
        <begin position="327"/>
        <end position="349"/>
    </location>
</feature>
<dbReference type="Proteomes" id="UP000198972">
    <property type="component" value="Unassembled WGS sequence"/>
</dbReference>
<reference evidence="9 10" key="1">
    <citation type="submission" date="2016-10" db="EMBL/GenBank/DDBJ databases">
        <authorList>
            <person name="de Groot N.N."/>
        </authorList>
    </citation>
    <scope>NUCLEOTIDE SEQUENCE [LARGE SCALE GENOMIC DNA]</scope>
    <source>
        <strain evidence="9 10">DSM 28129</strain>
    </source>
</reference>
<keyword evidence="9" id="KW-0449">Lipoprotein</keyword>
<evidence type="ECO:0000256" key="2">
    <source>
        <dbReference type="ARBA" id="ARBA00022475"/>
    </source>
</evidence>
<feature type="transmembrane region" description="Helical" evidence="7">
    <location>
        <begin position="269"/>
        <end position="295"/>
    </location>
</feature>
<dbReference type="Pfam" id="PF02687">
    <property type="entry name" value="FtsX"/>
    <property type="match status" value="2"/>
</dbReference>
<evidence type="ECO:0000256" key="6">
    <source>
        <dbReference type="ARBA" id="ARBA00038076"/>
    </source>
</evidence>
<dbReference type="STRING" id="670482.SAMN04488542_11172"/>
<feature type="domain" description="ABC3 transporter permease C-terminal" evidence="8">
    <location>
        <begin position="278"/>
        <end position="412"/>
    </location>
</feature>
<feature type="transmembrane region" description="Helical" evidence="7">
    <location>
        <begin position="785"/>
        <end position="810"/>
    </location>
</feature>
<name>A0A1G7LCF5_9BACL</name>
<keyword evidence="2" id="KW-1003">Cell membrane</keyword>
<feature type="transmembrane region" description="Helical" evidence="7">
    <location>
        <begin position="700"/>
        <end position="719"/>
    </location>
</feature>
<accession>A0A1G7LCF5</accession>
<comment type="subcellular location">
    <subcellularLocation>
        <location evidence="1">Cell membrane</location>
        <topology evidence="1">Multi-pass membrane protein</topology>
    </subcellularLocation>
</comment>
<feature type="transmembrane region" description="Helical" evidence="7">
    <location>
        <begin position="452"/>
        <end position="476"/>
    </location>
</feature>
<evidence type="ECO:0000259" key="8">
    <source>
        <dbReference type="Pfam" id="PF02687"/>
    </source>
</evidence>
<dbReference type="InterPro" id="IPR003838">
    <property type="entry name" value="ABC3_permease_C"/>
</dbReference>
<keyword evidence="5 7" id="KW-0472">Membrane</keyword>
<evidence type="ECO:0000313" key="10">
    <source>
        <dbReference type="Proteomes" id="UP000198972"/>
    </source>
</evidence>
<organism evidence="9 10">
    <name type="scientific">Fontibacillus panacisegetis</name>
    <dbReference type="NCBI Taxonomy" id="670482"/>
    <lineage>
        <taxon>Bacteria</taxon>
        <taxon>Bacillati</taxon>
        <taxon>Bacillota</taxon>
        <taxon>Bacilli</taxon>
        <taxon>Bacillales</taxon>
        <taxon>Paenibacillaceae</taxon>
        <taxon>Fontibacillus</taxon>
    </lineage>
</organism>
<comment type="similarity">
    <text evidence="6">Belongs to the ABC-4 integral membrane protein family.</text>
</comment>
<dbReference type="InterPro" id="IPR050250">
    <property type="entry name" value="Macrolide_Exporter_MacB"/>
</dbReference>
<evidence type="ECO:0000313" key="9">
    <source>
        <dbReference type="EMBL" id="SDF46984.1"/>
    </source>
</evidence>
<evidence type="ECO:0000256" key="1">
    <source>
        <dbReference type="ARBA" id="ARBA00004651"/>
    </source>
</evidence>
<evidence type="ECO:0000256" key="7">
    <source>
        <dbReference type="SAM" id="Phobius"/>
    </source>
</evidence>
<dbReference type="GO" id="GO:0005886">
    <property type="term" value="C:plasma membrane"/>
    <property type="evidence" value="ECO:0007669"/>
    <property type="project" value="UniProtKB-SubCell"/>
</dbReference>
<keyword evidence="3 7" id="KW-0812">Transmembrane</keyword>
<evidence type="ECO:0000256" key="3">
    <source>
        <dbReference type="ARBA" id="ARBA00022692"/>
    </source>
</evidence>
<dbReference type="PANTHER" id="PTHR30572:SF4">
    <property type="entry name" value="ABC TRANSPORTER PERMEASE YTRF"/>
    <property type="match status" value="1"/>
</dbReference>
<sequence length="829" mass="90220">MKSYHALAWKQLKGQKLTSLLILIAVVMSTMMTTVVGQSLGILQSLREQQAGMLNGYRYATFHNLTESQTQLLASDTRISWTGDTQALGSTDLRDSGISLGLTEYEGDALTAYPAISRLKEGKLPQTANEIALSEETLKLLGHPGGIGDPITLDLSVSLLRDEETAYEYKGDFVLSGILENNYLGYSSGVVVGIAGQGSGKRLLPDKYGVYSSDFRTAHKSGFQHTVDDLANKLGLEEYQIQYNWLYLNALGIPFDEENNSPEGKSGGFSMMAVTSGIIGLLVLLAAGLVIYNILRIAVSKRIREYGTLRATGAKRGQLYLLVTEQLLLLCGIGIPAGAALGVLFAGGITDAATRLFSPDLFMAQSTEELSSLISHNSGLKWLPLLVSASITLLFALIAAMPAARYAAKVSPTVAMTAAAVRIKRNNRKSKRIRHFEAYYARLNLRRNIGRTVITILSLVMSITVFVAVQSFSGLLDASKDVEKLHLGDYAFASEKIGIPSSVMEELRNREDVAELFTLKYKLYSQDEQGKLDLRTDIILKQPFETLQIVGIDAERLNALFPGMTEKQRKSFLDGKSTLIKNTIPMTFEGKTLEGTSFAPGDRLSIGDRSFDVLGNSPAVTSSNAEFINGVQVIVYDKVYDEIIGGSSYTEVYPKLTEGADVQAFEQYLESASDQIADSRIISYRHTDKQLEESYQQIKLLAWGLIVFIGGIGLLNIVNTTYTNIHTRKGEIGMQRAIGMSRASLYRTFLWEGAYYGIIAAAVGGVAGYVCTIFVQAVATDQLAFSAFPIESVSIAALASVIACIVATCLPLRQIARSSSIVESIDAVD</sequence>
<dbReference type="RefSeq" id="WP_091229909.1">
    <property type="nucleotide sequence ID" value="NZ_FNBG01000011.1"/>
</dbReference>
<feature type="transmembrane region" description="Helical" evidence="7">
    <location>
        <begin position="754"/>
        <end position="779"/>
    </location>
</feature>
<keyword evidence="10" id="KW-1185">Reference proteome</keyword>
<keyword evidence="4 7" id="KW-1133">Transmembrane helix</keyword>
<proteinExistence type="inferred from homology"/>
<dbReference type="GO" id="GO:0022857">
    <property type="term" value="F:transmembrane transporter activity"/>
    <property type="evidence" value="ECO:0007669"/>
    <property type="project" value="TreeGrafter"/>
</dbReference>
<evidence type="ECO:0000256" key="4">
    <source>
        <dbReference type="ARBA" id="ARBA00022989"/>
    </source>
</evidence>
<dbReference type="PANTHER" id="PTHR30572">
    <property type="entry name" value="MEMBRANE COMPONENT OF TRANSPORTER-RELATED"/>
    <property type="match status" value="1"/>
</dbReference>
<dbReference type="AlphaFoldDB" id="A0A1G7LCF5"/>
<dbReference type="OrthoDB" id="9793166at2"/>
<feature type="transmembrane region" description="Helical" evidence="7">
    <location>
        <begin position="382"/>
        <end position="401"/>
    </location>
</feature>
<protein>
    <submittedName>
        <fullName evidence="9">ABC-type transport system, involved in lipoprotein release, permease component</fullName>
    </submittedName>
</protein>